<keyword evidence="1" id="KW-0963">Cytoplasm</keyword>
<evidence type="ECO:0000256" key="4">
    <source>
        <dbReference type="ARBA" id="ARBA00023306"/>
    </source>
</evidence>
<dbReference type="EMBL" id="PFHR01000108">
    <property type="protein sequence ID" value="PIW96995.1"/>
    <property type="molecule type" value="Genomic_DNA"/>
</dbReference>
<dbReference type="AlphaFoldDB" id="A0A2M7INZ0"/>
<evidence type="ECO:0000256" key="3">
    <source>
        <dbReference type="ARBA" id="ARBA00022829"/>
    </source>
</evidence>
<keyword evidence="4" id="KW-0131">Cell cycle</keyword>
<dbReference type="Pfam" id="PF04079">
    <property type="entry name" value="SMC_ScpB"/>
    <property type="match status" value="1"/>
</dbReference>
<dbReference type="Gene3D" id="1.10.10.10">
    <property type="entry name" value="Winged helix-like DNA-binding domain superfamily/Winged helix DNA-binding domain"/>
    <property type="match status" value="2"/>
</dbReference>
<gene>
    <name evidence="5" type="ORF">COZ82_01960</name>
</gene>
<evidence type="ECO:0000256" key="2">
    <source>
        <dbReference type="ARBA" id="ARBA00022618"/>
    </source>
</evidence>
<protein>
    <recommendedName>
        <fullName evidence="7">SMC-Scp complex subunit ScpB</fullName>
    </recommendedName>
</protein>
<organism evidence="5 6">
    <name type="scientific">Candidatus Kaiserbacteria bacterium CG_4_8_14_3_um_filter_38_9</name>
    <dbReference type="NCBI Taxonomy" id="1974599"/>
    <lineage>
        <taxon>Bacteria</taxon>
        <taxon>Candidatus Kaiseribacteriota</taxon>
    </lineage>
</organism>
<evidence type="ECO:0000313" key="5">
    <source>
        <dbReference type="EMBL" id="PIW96995.1"/>
    </source>
</evidence>
<evidence type="ECO:0008006" key="7">
    <source>
        <dbReference type="Google" id="ProtNLM"/>
    </source>
</evidence>
<dbReference type="SUPFAM" id="SSF46785">
    <property type="entry name" value="Winged helix' DNA-binding domain"/>
    <property type="match status" value="2"/>
</dbReference>
<sequence length="182" mass="19809">MPLDILIEGLLFYKASSVKKAFLIKQFSLSVDDLTVALTALSTRLESGAIRLLETETEVQLVTAPALAPFIDEMQKADLKHDIGKAGAETLAIILYQGSVSRAEIDRIRGVNSSFILRNLLIRGLVARTPAKIGNAFNFSITPALLAQLGVLHTQNLTDFANITNTLETFVHDTDIVNDTSL</sequence>
<accession>A0A2M7INZ0</accession>
<evidence type="ECO:0000256" key="1">
    <source>
        <dbReference type="ARBA" id="ARBA00022490"/>
    </source>
</evidence>
<comment type="caution">
    <text evidence="5">The sequence shown here is derived from an EMBL/GenBank/DDBJ whole genome shotgun (WGS) entry which is preliminary data.</text>
</comment>
<evidence type="ECO:0000313" key="6">
    <source>
        <dbReference type="Proteomes" id="UP000230837"/>
    </source>
</evidence>
<dbReference type="Proteomes" id="UP000230837">
    <property type="component" value="Unassembled WGS sequence"/>
</dbReference>
<keyword evidence="2" id="KW-0132">Cell division</keyword>
<dbReference type="InterPro" id="IPR036388">
    <property type="entry name" value="WH-like_DNA-bd_sf"/>
</dbReference>
<name>A0A2M7INZ0_9BACT</name>
<dbReference type="PANTHER" id="PTHR34298:SF2">
    <property type="entry name" value="SEGREGATION AND CONDENSATION PROTEIN B"/>
    <property type="match status" value="1"/>
</dbReference>
<proteinExistence type="predicted"/>
<dbReference type="PANTHER" id="PTHR34298">
    <property type="entry name" value="SEGREGATION AND CONDENSATION PROTEIN B"/>
    <property type="match status" value="1"/>
</dbReference>
<dbReference type="InterPro" id="IPR005234">
    <property type="entry name" value="ScpB_csome_segregation"/>
</dbReference>
<dbReference type="GO" id="GO:0051301">
    <property type="term" value="P:cell division"/>
    <property type="evidence" value="ECO:0007669"/>
    <property type="project" value="UniProtKB-KW"/>
</dbReference>
<reference evidence="6" key="1">
    <citation type="submission" date="2017-09" db="EMBL/GenBank/DDBJ databases">
        <title>Depth-based differentiation of microbial function through sediment-hosted aquifers and enrichment of novel symbionts in the deep terrestrial subsurface.</title>
        <authorList>
            <person name="Probst A.J."/>
            <person name="Ladd B."/>
            <person name="Jarett J.K."/>
            <person name="Geller-Mcgrath D.E."/>
            <person name="Sieber C.M.K."/>
            <person name="Emerson J.B."/>
            <person name="Anantharaman K."/>
            <person name="Thomas B.C."/>
            <person name="Malmstrom R."/>
            <person name="Stieglmeier M."/>
            <person name="Klingl A."/>
            <person name="Woyke T."/>
            <person name="Ryan C.M."/>
            <person name="Banfield J.F."/>
        </authorList>
    </citation>
    <scope>NUCLEOTIDE SEQUENCE [LARGE SCALE GENOMIC DNA]</scope>
</reference>
<dbReference type="GO" id="GO:0051304">
    <property type="term" value="P:chromosome separation"/>
    <property type="evidence" value="ECO:0007669"/>
    <property type="project" value="InterPro"/>
</dbReference>
<dbReference type="InterPro" id="IPR036390">
    <property type="entry name" value="WH_DNA-bd_sf"/>
</dbReference>
<keyword evidence="3" id="KW-0159">Chromosome partition</keyword>